<name>A0ABP4YNB9_9ACTN</name>
<dbReference type="Pfam" id="PF13671">
    <property type="entry name" value="AAA_33"/>
    <property type="match status" value="1"/>
</dbReference>
<dbReference type="InterPro" id="IPR036388">
    <property type="entry name" value="WH-like_DNA-bd_sf"/>
</dbReference>
<evidence type="ECO:0000256" key="3">
    <source>
        <dbReference type="ARBA" id="ARBA00023163"/>
    </source>
</evidence>
<keyword evidence="2" id="KW-0238">DNA-binding</keyword>
<dbReference type="SUPFAM" id="SSF46785">
    <property type="entry name" value="Winged helix' DNA-binding domain"/>
    <property type="match status" value="1"/>
</dbReference>
<dbReference type="InterPro" id="IPR036390">
    <property type="entry name" value="WH_DNA-bd_sf"/>
</dbReference>
<keyword evidence="3" id="KW-0804">Transcription</keyword>
<dbReference type="SUPFAM" id="SSF52540">
    <property type="entry name" value="P-loop containing nucleoside triphosphate hydrolases"/>
    <property type="match status" value="1"/>
</dbReference>
<dbReference type="PROSITE" id="PS50949">
    <property type="entry name" value="HTH_GNTR"/>
    <property type="match status" value="1"/>
</dbReference>
<evidence type="ECO:0000313" key="6">
    <source>
        <dbReference type="Proteomes" id="UP001500218"/>
    </source>
</evidence>
<feature type="domain" description="HTH gntR-type" evidence="4">
    <location>
        <begin position="1"/>
        <end position="45"/>
    </location>
</feature>
<evidence type="ECO:0000256" key="1">
    <source>
        <dbReference type="ARBA" id="ARBA00023015"/>
    </source>
</evidence>
<dbReference type="Pfam" id="PF00392">
    <property type="entry name" value="GntR"/>
    <property type="match status" value="1"/>
</dbReference>
<proteinExistence type="predicted"/>
<keyword evidence="1" id="KW-0805">Transcription regulation</keyword>
<evidence type="ECO:0000256" key="2">
    <source>
        <dbReference type="ARBA" id="ARBA00023125"/>
    </source>
</evidence>
<comment type="caution">
    <text evidence="5">The sequence shown here is derived from an EMBL/GenBank/DDBJ whole genome shotgun (WGS) entry which is preliminary data.</text>
</comment>
<reference evidence="6" key="1">
    <citation type="journal article" date="2019" name="Int. J. Syst. Evol. Microbiol.">
        <title>The Global Catalogue of Microorganisms (GCM) 10K type strain sequencing project: providing services to taxonomists for standard genome sequencing and annotation.</title>
        <authorList>
            <consortium name="The Broad Institute Genomics Platform"/>
            <consortium name="The Broad Institute Genome Sequencing Center for Infectious Disease"/>
            <person name="Wu L."/>
            <person name="Ma J."/>
        </authorList>
    </citation>
    <scope>NUCLEOTIDE SEQUENCE [LARGE SCALE GENOMIC DNA]</scope>
    <source>
        <strain evidence="6">JCM 13250</strain>
    </source>
</reference>
<dbReference type="Gene3D" id="3.40.50.300">
    <property type="entry name" value="P-loop containing nucleotide triphosphate hydrolases"/>
    <property type="match status" value="1"/>
</dbReference>
<dbReference type="Gene3D" id="1.10.10.10">
    <property type="entry name" value="Winged helix-like DNA-binding domain superfamily/Winged helix DNA-binding domain"/>
    <property type="match status" value="1"/>
</dbReference>
<gene>
    <name evidence="5" type="ORF">GCM10009682_45650</name>
</gene>
<dbReference type="InterPro" id="IPR000524">
    <property type="entry name" value="Tscrpt_reg_HTH_GntR"/>
</dbReference>
<organism evidence="5 6">
    <name type="scientific">Luedemannella flava</name>
    <dbReference type="NCBI Taxonomy" id="349316"/>
    <lineage>
        <taxon>Bacteria</taxon>
        <taxon>Bacillati</taxon>
        <taxon>Actinomycetota</taxon>
        <taxon>Actinomycetes</taxon>
        <taxon>Micromonosporales</taxon>
        <taxon>Micromonosporaceae</taxon>
        <taxon>Luedemannella</taxon>
    </lineage>
</organism>
<dbReference type="EMBL" id="BAAALT010000170">
    <property type="protein sequence ID" value="GAA1820138.1"/>
    <property type="molecule type" value="Genomic_DNA"/>
</dbReference>
<evidence type="ECO:0000313" key="5">
    <source>
        <dbReference type="EMBL" id="GAA1820138.1"/>
    </source>
</evidence>
<evidence type="ECO:0000259" key="4">
    <source>
        <dbReference type="PROSITE" id="PS50949"/>
    </source>
</evidence>
<keyword evidence="6" id="KW-1185">Reference proteome</keyword>
<protein>
    <recommendedName>
        <fullName evidence="4">HTH gntR-type domain-containing protein</fullName>
    </recommendedName>
</protein>
<accession>A0ABP4YNB9</accession>
<sequence>MLPSTRELAEQWDTSTFTISEAMRILIEDGLVVSKSRSQRTVNAPSQQEHHQVRPVHPNVVMIGGYAGSGKSELGRILVRETGWPMLDKDSLTRPVVEAALELLGRSPNDRESDLYTTQLRPREYEALATATAENVECGNSAIVTAPFVREFADRAWLAKTQASYAAMNATTTFVWVYCDAASMQTYIRRRGAARDSAKLSDWPGWLGAINLDFRPAVEHVVIDNSESSPLPLSVQAKRLLESILSSRT</sequence>
<dbReference type="Proteomes" id="UP001500218">
    <property type="component" value="Unassembled WGS sequence"/>
</dbReference>
<dbReference type="InterPro" id="IPR027417">
    <property type="entry name" value="P-loop_NTPase"/>
</dbReference>